<accession>A0A1E5LC83</accession>
<dbReference type="AlphaFoldDB" id="A0A1E5LC83"/>
<evidence type="ECO:0000259" key="7">
    <source>
        <dbReference type="Pfam" id="PF03711"/>
    </source>
</evidence>
<dbReference type="Pfam" id="PF03711">
    <property type="entry name" value="OKR_DC_1_C"/>
    <property type="match status" value="1"/>
</dbReference>
<dbReference type="PANTHER" id="PTHR43277:SF3">
    <property type="entry name" value="DECARBOXYLASE, PUTATIVE-RELATED"/>
    <property type="match status" value="1"/>
</dbReference>
<keyword evidence="3" id="KW-0210">Decarboxylase</keyword>
<comment type="cofactor">
    <cofactor evidence="1">
        <name>pyridoxal 5'-phosphate</name>
        <dbReference type="ChEBI" id="CHEBI:597326"/>
    </cofactor>
</comment>
<dbReference type="Proteomes" id="UP000095209">
    <property type="component" value="Unassembled WGS sequence"/>
</dbReference>
<evidence type="ECO:0000259" key="6">
    <source>
        <dbReference type="Pfam" id="PF01276"/>
    </source>
</evidence>
<evidence type="ECO:0000313" key="8">
    <source>
        <dbReference type="EMBL" id="OEH91694.1"/>
    </source>
</evidence>
<evidence type="ECO:0000256" key="4">
    <source>
        <dbReference type="ARBA" id="ARBA00022898"/>
    </source>
</evidence>
<feature type="domain" description="Orn/Lys/Arg decarboxylases family 1 pyridoxal-P attachment site" evidence="6">
    <location>
        <begin position="9"/>
        <end position="360"/>
    </location>
</feature>
<evidence type="ECO:0000256" key="2">
    <source>
        <dbReference type="ARBA" id="ARBA00010671"/>
    </source>
</evidence>
<protein>
    <recommendedName>
        <fullName evidence="10">Lysine decarboxylase</fullName>
    </recommendedName>
</protein>
<sequence length="479" mass="53458">MRSMEIRLPIYEALVNHINHNPTSLHVPGHKYGSLFVEDALETFEKILSIDATEITGLDDLHAPSGVIKEAEILTAQLYGVKRSFLLVGGTTSGNLAMILSTCEAGDLVFVQRNCHKSILHALQLARVEPVFLYPEIDESTQTPIGVSFETFKSAIKQYPDAKAVILTYPNYYGQALNIERLIDCAHAHNMRVLVDEAHGAHFIVGSPFPPSALSMGADIVVQSAHKTLPAMTMGSFLHVNSKRVDDKKLSFYLQVFQSSSPSYPIMASLDIARVYLQTFIEKDDKSNVLSQLSDFQQKIFVMGLEPVQSTDKLITQDPLKLILQASCNGYELQHALEREQVYVELADPLNVLCIFPLGNIPQKEELLLRFQRAMSSLTNKKNVKVNEVSKPISNPFVKLSYSYEEMNNKNKKRVPLSQASGYIAAQEVIPYPPGVALVMSGEKITDEQITQCFELKILGARFQNEETIWNDGILVIDE</sequence>
<evidence type="ECO:0000313" key="9">
    <source>
        <dbReference type="Proteomes" id="UP000095209"/>
    </source>
</evidence>
<dbReference type="Gene3D" id="3.90.100.10">
    <property type="entry name" value="Orn/Lys/Arg decarboxylase, C-terminal domain"/>
    <property type="match status" value="1"/>
</dbReference>
<dbReference type="CDD" id="cd00615">
    <property type="entry name" value="Orn_deC_like"/>
    <property type="match status" value="1"/>
</dbReference>
<dbReference type="STRING" id="1305675.BFG57_18045"/>
<name>A0A1E5LC83_9BACI</name>
<evidence type="ECO:0000256" key="1">
    <source>
        <dbReference type="ARBA" id="ARBA00001933"/>
    </source>
</evidence>
<dbReference type="InterPro" id="IPR036633">
    <property type="entry name" value="Prn/Lys/Arg_de-COase_C_sf"/>
</dbReference>
<comment type="similarity">
    <text evidence="2">Belongs to the Orn/Lys/Arg decarboxylase class-I family.</text>
</comment>
<organism evidence="8 9">
    <name type="scientific">Bacillus solimangrovi</name>
    <dbReference type="NCBI Taxonomy" id="1305675"/>
    <lineage>
        <taxon>Bacteria</taxon>
        <taxon>Bacillati</taxon>
        <taxon>Bacillota</taxon>
        <taxon>Bacilli</taxon>
        <taxon>Bacillales</taxon>
        <taxon>Bacillaceae</taxon>
        <taxon>Bacillus</taxon>
    </lineage>
</organism>
<gene>
    <name evidence="8" type="ORF">BFG57_18045</name>
</gene>
<keyword evidence="5" id="KW-0456">Lyase</keyword>
<feature type="domain" description="Orn/Lys/Arg decarboxylase C-terminal" evidence="7">
    <location>
        <begin position="386"/>
        <end position="452"/>
    </location>
</feature>
<dbReference type="EMBL" id="MJEH01000052">
    <property type="protein sequence ID" value="OEH91694.1"/>
    <property type="molecule type" value="Genomic_DNA"/>
</dbReference>
<reference evidence="8 9" key="1">
    <citation type="submission" date="2016-08" db="EMBL/GenBank/DDBJ databases">
        <title>Genome of Bacillus solimangrovi GH2-4.</title>
        <authorList>
            <person name="Lim S."/>
            <person name="Kim B.-C."/>
        </authorList>
    </citation>
    <scope>NUCLEOTIDE SEQUENCE [LARGE SCALE GENOMIC DNA]</scope>
    <source>
        <strain evidence="8 9">GH2-4</strain>
    </source>
</reference>
<dbReference type="InterPro" id="IPR008286">
    <property type="entry name" value="Prn/Lys/Arg_de-COase_C"/>
</dbReference>
<keyword evidence="4" id="KW-0663">Pyridoxal phosphate</keyword>
<dbReference type="InterPro" id="IPR015421">
    <property type="entry name" value="PyrdxlP-dep_Trfase_major"/>
</dbReference>
<comment type="caution">
    <text evidence="8">The sequence shown here is derived from an EMBL/GenBank/DDBJ whole genome shotgun (WGS) entry which is preliminary data.</text>
</comment>
<evidence type="ECO:0000256" key="5">
    <source>
        <dbReference type="ARBA" id="ARBA00023239"/>
    </source>
</evidence>
<proteinExistence type="inferred from homology"/>
<dbReference type="Gene3D" id="3.40.640.10">
    <property type="entry name" value="Type I PLP-dependent aspartate aminotransferase-like (Major domain)"/>
    <property type="match status" value="1"/>
</dbReference>
<dbReference type="SUPFAM" id="SSF55904">
    <property type="entry name" value="Ornithine decarboxylase C-terminal domain"/>
    <property type="match status" value="1"/>
</dbReference>
<evidence type="ECO:0008006" key="10">
    <source>
        <dbReference type="Google" id="ProtNLM"/>
    </source>
</evidence>
<dbReference type="InterPro" id="IPR052357">
    <property type="entry name" value="Orn_Lys_Arg_decarboxylase-I"/>
</dbReference>
<dbReference type="InterPro" id="IPR000310">
    <property type="entry name" value="Orn/Lys/Arg_deCO2ase_major_dom"/>
</dbReference>
<dbReference type="GO" id="GO:0016831">
    <property type="term" value="F:carboxy-lyase activity"/>
    <property type="evidence" value="ECO:0007669"/>
    <property type="project" value="UniProtKB-KW"/>
</dbReference>
<dbReference type="Pfam" id="PF01276">
    <property type="entry name" value="OKR_DC_1"/>
    <property type="match status" value="1"/>
</dbReference>
<dbReference type="PANTHER" id="PTHR43277">
    <property type="entry name" value="ARGININE DECARBOXYLASE"/>
    <property type="match status" value="1"/>
</dbReference>
<dbReference type="InterPro" id="IPR015424">
    <property type="entry name" value="PyrdxlP-dep_Trfase"/>
</dbReference>
<dbReference type="SUPFAM" id="SSF53383">
    <property type="entry name" value="PLP-dependent transferases"/>
    <property type="match status" value="1"/>
</dbReference>
<keyword evidence="9" id="KW-1185">Reference proteome</keyword>
<evidence type="ECO:0000256" key="3">
    <source>
        <dbReference type="ARBA" id="ARBA00022793"/>
    </source>
</evidence>